<dbReference type="Proteomes" id="UP000298616">
    <property type="component" value="Chromosome"/>
</dbReference>
<dbReference type="SUPFAM" id="SSF46785">
    <property type="entry name" value="Winged helix' DNA-binding domain"/>
    <property type="match status" value="1"/>
</dbReference>
<feature type="binding site" evidence="1">
    <location>
        <position position="133"/>
    </location>
    <ligand>
        <name>Zn(2+)</name>
        <dbReference type="ChEBI" id="CHEBI:29105"/>
    </ligand>
</feature>
<dbReference type="Pfam" id="PF01475">
    <property type="entry name" value="FUR"/>
    <property type="match status" value="1"/>
</dbReference>
<dbReference type="GO" id="GO:0008270">
    <property type="term" value="F:zinc ion binding"/>
    <property type="evidence" value="ECO:0007669"/>
    <property type="project" value="TreeGrafter"/>
</dbReference>
<dbReference type="InterPro" id="IPR002481">
    <property type="entry name" value="FUR"/>
</dbReference>
<feature type="binding site" evidence="1">
    <location>
        <position position="97"/>
    </location>
    <ligand>
        <name>Zn(2+)</name>
        <dbReference type="ChEBI" id="CHEBI:29105"/>
    </ligand>
</feature>
<dbReference type="InterPro" id="IPR036388">
    <property type="entry name" value="WH-like_DNA-bd_sf"/>
</dbReference>
<dbReference type="InterPro" id="IPR036390">
    <property type="entry name" value="WH_DNA-bd_sf"/>
</dbReference>
<feature type="binding site" evidence="1">
    <location>
        <position position="136"/>
    </location>
    <ligand>
        <name>Zn(2+)</name>
        <dbReference type="ChEBI" id="CHEBI:29105"/>
    </ligand>
</feature>
<proteinExistence type="predicted"/>
<keyword evidence="1" id="KW-0862">Zinc</keyword>
<keyword evidence="3" id="KW-1185">Reference proteome</keyword>
<dbReference type="RefSeq" id="WP_137090868.1">
    <property type="nucleotide sequence ID" value="NZ_CP028923.1"/>
</dbReference>
<name>A0A4D7JI25_9BACT</name>
<protein>
    <submittedName>
        <fullName evidence="2">Transcriptional repressor</fullName>
    </submittedName>
</protein>
<evidence type="ECO:0000313" key="3">
    <source>
        <dbReference type="Proteomes" id="UP000298616"/>
    </source>
</evidence>
<comment type="cofactor">
    <cofactor evidence="1">
        <name>Zn(2+)</name>
        <dbReference type="ChEBI" id="CHEBI:29105"/>
    </cofactor>
    <text evidence="1">Binds 1 zinc ion per subunit.</text>
</comment>
<dbReference type="Gene3D" id="1.10.10.10">
    <property type="entry name" value="Winged helix-like DNA-binding domain superfamily/Winged helix DNA-binding domain"/>
    <property type="match status" value="1"/>
</dbReference>
<feature type="binding site" evidence="1">
    <location>
        <position position="100"/>
    </location>
    <ligand>
        <name>Zn(2+)</name>
        <dbReference type="ChEBI" id="CHEBI:29105"/>
    </ligand>
</feature>
<evidence type="ECO:0000256" key="1">
    <source>
        <dbReference type="PIRSR" id="PIRSR602481-1"/>
    </source>
</evidence>
<keyword evidence="1" id="KW-0479">Metal-binding</keyword>
<dbReference type="EMBL" id="CP028923">
    <property type="protein sequence ID" value="QCK15281.1"/>
    <property type="molecule type" value="Genomic_DNA"/>
</dbReference>
<dbReference type="KEGG" id="fpf:DCC35_11245"/>
<organism evidence="2 3">
    <name type="scientific">Mangrovivirga cuniculi</name>
    <dbReference type="NCBI Taxonomy" id="2715131"/>
    <lineage>
        <taxon>Bacteria</taxon>
        <taxon>Pseudomonadati</taxon>
        <taxon>Bacteroidota</taxon>
        <taxon>Cytophagia</taxon>
        <taxon>Cytophagales</taxon>
        <taxon>Mangrovivirgaceae</taxon>
        <taxon>Mangrovivirga</taxon>
    </lineage>
</organism>
<dbReference type="PANTHER" id="PTHR33202:SF22">
    <property type="entry name" value="HYDROGEN PEROXIDE SENSITIVE REPRESSOR"/>
    <property type="match status" value="1"/>
</dbReference>
<reference evidence="2 3" key="1">
    <citation type="submission" date="2018-04" db="EMBL/GenBank/DDBJ databases">
        <title>Complete genome uncultured novel isolate.</title>
        <authorList>
            <person name="Merlino G."/>
        </authorList>
    </citation>
    <scope>NUCLEOTIDE SEQUENCE [LARGE SCALE GENOMIC DNA]</scope>
    <source>
        <strain evidence="3">R1DC9</strain>
    </source>
</reference>
<evidence type="ECO:0000313" key="2">
    <source>
        <dbReference type="EMBL" id="QCK15281.1"/>
    </source>
</evidence>
<sequence length="138" mass="15874">MNRDDIKSLLHKNDLRATPVRYEVLEVFSKKEEALSNRDLEDRLPDFDRVTLYRTLQSFIDKSIIHKIPGDSGNALYAFSFDEKTVYKEDSHIHFQCINCGKLECLPGFEIPIPELPSGYSMSEINMIVKGKCEKCNA</sequence>
<accession>A0A4D7JI25</accession>
<gene>
    <name evidence="2" type="ORF">DCC35_11245</name>
</gene>
<dbReference type="PANTHER" id="PTHR33202">
    <property type="entry name" value="ZINC UPTAKE REGULATION PROTEIN"/>
    <property type="match status" value="1"/>
</dbReference>
<dbReference type="GO" id="GO:1900376">
    <property type="term" value="P:regulation of secondary metabolite biosynthetic process"/>
    <property type="evidence" value="ECO:0007669"/>
    <property type="project" value="TreeGrafter"/>
</dbReference>
<dbReference type="GO" id="GO:0045892">
    <property type="term" value="P:negative regulation of DNA-templated transcription"/>
    <property type="evidence" value="ECO:0007669"/>
    <property type="project" value="TreeGrafter"/>
</dbReference>
<dbReference type="GO" id="GO:0000976">
    <property type="term" value="F:transcription cis-regulatory region binding"/>
    <property type="evidence" value="ECO:0007669"/>
    <property type="project" value="TreeGrafter"/>
</dbReference>
<dbReference type="OrthoDB" id="594893at2"/>
<dbReference type="AlphaFoldDB" id="A0A4D7JI25"/>
<dbReference type="GO" id="GO:0003700">
    <property type="term" value="F:DNA-binding transcription factor activity"/>
    <property type="evidence" value="ECO:0007669"/>
    <property type="project" value="InterPro"/>
</dbReference>